<name>A0AAD4HLS6_9AGAM</name>
<evidence type="ECO:0000313" key="3">
    <source>
        <dbReference type="Proteomes" id="UP001195769"/>
    </source>
</evidence>
<organism evidence="2 3">
    <name type="scientific">Suillus fuscotomentosus</name>
    <dbReference type="NCBI Taxonomy" id="1912939"/>
    <lineage>
        <taxon>Eukaryota</taxon>
        <taxon>Fungi</taxon>
        <taxon>Dikarya</taxon>
        <taxon>Basidiomycota</taxon>
        <taxon>Agaricomycotina</taxon>
        <taxon>Agaricomycetes</taxon>
        <taxon>Agaricomycetidae</taxon>
        <taxon>Boletales</taxon>
        <taxon>Suillineae</taxon>
        <taxon>Suillaceae</taxon>
        <taxon>Suillus</taxon>
    </lineage>
</organism>
<proteinExistence type="predicted"/>
<evidence type="ECO:0000256" key="1">
    <source>
        <dbReference type="SAM" id="MobiDB-lite"/>
    </source>
</evidence>
<dbReference type="RefSeq" id="XP_041226442.1">
    <property type="nucleotide sequence ID" value="XM_041366997.1"/>
</dbReference>
<protein>
    <submittedName>
        <fullName evidence="2">Uncharacterized protein</fullName>
    </submittedName>
</protein>
<evidence type="ECO:0000313" key="2">
    <source>
        <dbReference type="EMBL" id="KAG1900866.1"/>
    </source>
</evidence>
<gene>
    <name evidence="2" type="ORF">F5891DRAFT_1188364</name>
</gene>
<comment type="caution">
    <text evidence="2">The sequence shown here is derived from an EMBL/GenBank/DDBJ whole genome shotgun (WGS) entry which is preliminary data.</text>
</comment>
<accession>A0AAD4HLS6</accession>
<feature type="region of interest" description="Disordered" evidence="1">
    <location>
        <begin position="168"/>
        <end position="222"/>
    </location>
</feature>
<keyword evidence="3" id="KW-1185">Reference proteome</keyword>
<dbReference type="GeneID" id="64661295"/>
<dbReference type="EMBL" id="JABBWK010000025">
    <property type="protein sequence ID" value="KAG1900866.1"/>
    <property type="molecule type" value="Genomic_DNA"/>
</dbReference>
<dbReference type="AlphaFoldDB" id="A0AAD4HLS6"/>
<sequence length="249" mass="26025">MTSSAEEGIFEASFSRRSSVISKTPDVATDKQSCPSHVQLADGTSLTHAEFASLADEEICADTQDGDIETTAPALVTEAHSTTVSKDPNPASEVQSNDPNGGTSATPTELHTGHGSKDHGKDTSAACAESHSAEDGGNNSAIPATGCPLTGLPTKSCARKHNKLLLMPAANNGDDNDGSPASNPPSPSRLTARQKQKSRVMVDVNEHNDSEDEDDKDSVKIKGRIPQAGILKAQELGKNTMEAARAIRK</sequence>
<feature type="compositionally biased region" description="Basic and acidic residues" evidence="1">
    <location>
        <begin position="111"/>
        <end position="122"/>
    </location>
</feature>
<feature type="region of interest" description="Disordered" evidence="1">
    <location>
        <begin position="1"/>
        <end position="20"/>
    </location>
</feature>
<reference evidence="2" key="1">
    <citation type="journal article" date="2020" name="New Phytol.">
        <title>Comparative genomics reveals dynamic genome evolution in host specialist ectomycorrhizal fungi.</title>
        <authorList>
            <person name="Lofgren L.A."/>
            <person name="Nguyen N.H."/>
            <person name="Vilgalys R."/>
            <person name="Ruytinx J."/>
            <person name="Liao H.L."/>
            <person name="Branco S."/>
            <person name="Kuo A."/>
            <person name="LaButti K."/>
            <person name="Lipzen A."/>
            <person name="Andreopoulos W."/>
            <person name="Pangilinan J."/>
            <person name="Riley R."/>
            <person name="Hundley H."/>
            <person name="Na H."/>
            <person name="Barry K."/>
            <person name="Grigoriev I.V."/>
            <person name="Stajich J.E."/>
            <person name="Kennedy P.G."/>
        </authorList>
    </citation>
    <scope>NUCLEOTIDE SEQUENCE</scope>
    <source>
        <strain evidence="2">FC203</strain>
    </source>
</reference>
<dbReference type="Proteomes" id="UP001195769">
    <property type="component" value="Unassembled WGS sequence"/>
</dbReference>
<feature type="compositionally biased region" description="Polar residues" evidence="1">
    <location>
        <begin position="79"/>
        <end position="109"/>
    </location>
</feature>
<feature type="region of interest" description="Disordered" evidence="1">
    <location>
        <begin position="76"/>
        <end position="141"/>
    </location>
</feature>